<name>A0A7V8FRP5_9BURK</name>
<evidence type="ECO:0000313" key="5">
    <source>
        <dbReference type="Proteomes" id="UP000461670"/>
    </source>
</evidence>
<evidence type="ECO:0000256" key="1">
    <source>
        <dbReference type="ARBA" id="ARBA00009600"/>
    </source>
</evidence>
<dbReference type="PANTHER" id="PTHR30327:SF1">
    <property type="entry name" value="UPF0301 PROTEIN YQGE"/>
    <property type="match status" value="1"/>
</dbReference>
<dbReference type="EMBL" id="WNDQ01000005">
    <property type="protein sequence ID" value="KAF1023404.1"/>
    <property type="molecule type" value="Genomic_DNA"/>
</dbReference>
<feature type="region of interest" description="Disordered" evidence="3">
    <location>
        <begin position="147"/>
        <end position="183"/>
    </location>
</feature>
<proteinExistence type="inferred from homology"/>
<dbReference type="GO" id="GO:0005829">
    <property type="term" value="C:cytosol"/>
    <property type="evidence" value="ECO:0007669"/>
    <property type="project" value="TreeGrafter"/>
</dbReference>
<evidence type="ECO:0000256" key="2">
    <source>
        <dbReference type="HAMAP-Rule" id="MF_00758"/>
    </source>
</evidence>
<gene>
    <name evidence="4" type="ORF">GAK30_00607</name>
</gene>
<feature type="compositionally biased region" description="Acidic residues" evidence="3">
    <location>
        <begin position="170"/>
        <end position="181"/>
    </location>
</feature>
<sequence length="280" mass="29798">MPAPVSSSIPAPDAPAGANPPINLTNHFLIAMPGLEDELFGKSVVYLCEHNENGALGLMINKPSDFSLKHLFEKVELPLGRADLADQPVFQGGPLQTEHGFVLHDAMSEGVLAGLSAVRVQRRQMRRRIAEAAEQLVEEVLAAEAGHGEGERVAAQDVDLQSQARPPVEGGDEPAPEDDAAESAYASTLRIPSGGLEMTTSRDVLEAVASGAGPRRLLVSLGYASWGQGQLESELAENNWLTVSADASVIFDTPVEQRYSRALSLLGISEYMLSQQAGHA</sequence>
<accession>A0A7V8FRP5</accession>
<dbReference type="SUPFAM" id="SSF143456">
    <property type="entry name" value="VC0467-like"/>
    <property type="match status" value="2"/>
</dbReference>
<protein>
    <recommendedName>
        <fullName evidence="2">UPF0301 protein GAK30_00607</fullName>
    </recommendedName>
</protein>
<reference evidence="5" key="1">
    <citation type="journal article" date="2020" name="MBio">
        <title>Horizontal gene transfer to a defensive symbiont with a reduced genome amongst a multipartite beetle microbiome.</title>
        <authorList>
            <person name="Waterworth S.C."/>
            <person name="Florez L.V."/>
            <person name="Rees E.R."/>
            <person name="Hertweck C."/>
            <person name="Kaltenpoth M."/>
            <person name="Kwan J.C."/>
        </authorList>
    </citation>
    <scope>NUCLEOTIDE SEQUENCE [LARGE SCALE GENOMIC DNA]</scope>
</reference>
<dbReference type="Proteomes" id="UP000461670">
    <property type="component" value="Unassembled WGS sequence"/>
</dbReference>
<dbReference type="Gene3D" id="3.40.1740.10">
    <property type="entry name" value="VC0467-like"/>
    <property type="match status" value="1"/>
</dbReference>
<dbReference type="Pfam" id="PF02622">
    <property type="entry name" value="DUF179"/>
    <property type="match status" value="1"/>
</dbReference>
<organism evidence="4 5">
    <name type="scientific">Paracidovorax wautersii</name>
    <dbReference type="NCBI Taxonomy" id="1177982"/>
    <lineage>
        <taxon>Bacteria</taxon>
        <taxon>Pseudomonadati</taxon>
        <taxon>Pseudomonadota</taxon>
        <taxon>Betaproteobacteria</taxon>
        <taxon>Burkholderiales</taxon>
        <taxon>Comamonadaceae</taxon>
        <taxon>Paracidovorax</taxon>
    </lineage>
</organism>
<comment type="caution">
    <text evidence="4">The sequence shown here is derived from an EMBL/GenBank/DDBJ whole genome shotgun (WGS) entry which is preliminary data.</text>
</comment>
<dbReference type="InterPro" id="IPR003774">
    <property type="entry name" value="AlgH-like"/>
</dbReference>
<comment type="similarity">
    <text evidence="1 2">Belongs to the UPF0301 (AlgH) family.</text>
</comment>
<dbReference type="HAMAP" id="MF_00758">
    <property type="entry name" value="UPF0301"/>
    <property type="match status" value="1"/>
</dbReference>
<evidence type="ECO:0000256" key="3">
    <source>
        <dbReference type="SAM" id="MobiDB-lite"/>
    </source>
</evidence>
<dbReference type="PANTHER" id="PTHR30327">
    <property type="entry name" value="UNCHARACTERIZED PROTEIN YQGE"/>
    <property type="match status" value="1"/>
</dbReference>
<dbReference type="AlphaFoldDB" id="A0A7V8FRP5"/>
<evidence type="ECO:0000313" key="4">
    <source>
        <dbReference type="EMBL" id="KAF1023404.1"/>
    </source>
</evidence>